<organism evidence="2 3">
    <name type="scientific">Colocasia esculenta</name>
    <name type="common">Wild taro</name>
    <name type="synonym">Arum esculentum</name>
    <dbReference type="NCBI Taxonomy" id="4460"/>
    <lineage>
        <taxon>Eukaryota</taxon>
        <taxon>Viridiplantae</taxon>
        <taxon>Streptophyta</taxon>
        <taxon>Embryophyta</taxon>
        <taxon>Tracheophyta</taxon>
        <taxon>Spermatophyta</taxon>
        <taxon>Magnoliopsida</taxon>
        <taxon>Liliopsida</taxon>
        <taxon>Araceae</taxon>
        <taxon>Aroideae</taxon>
        <taxon>Colocasieae</taxon>
        <taxon>Colocasia</taxon>
    </lineage>
</organism>
<evidence type="ECO:0000313" key="2">
    <source>
        <dbReference type="EMBL" id="MQM09551.1"/>
    </source>
</evidence>
<dbReference type="EMBL" id="NMUH01004407">
    <property type="protein sequence ID" value="MQM09551.1"/>
    <property type="molecule type" value="Genomic_DNA"/>
</dbReference>
<protein>
    <submittedName>
        <fullName evidence="2">Uncharacterized protein</fullName>
    </submittedName>
</protein>
<dbReference type="AlphaFoldDB" id="A0A843WWG8"/>
<dbReference type="Proteomes" id="UP000652761">
    <property type="component" value="Unassembled WGS sequence"/>
</dbReference>
<feature type="non-terminal residue" evidence="2">
    <location>
        <position position="1"/>
    </location>
</feature>
<gene>
    <name evidence="2" type="ORF">Taro_042423</name>
</gene>
<evidence type="ECO:0000256" key="1">
    <source>
        <dbReference type="SAM" id="MobiDB-lite"/>
    </source>
</evidence>
<name>A0A843WWG8_COLES</name>
<comment type="caution">
    <text evidence="2">The sequence shown here is derived from an EMBL/GenBank/DDBJ whole genome shotgun (WGS) entry which is preliminary data.</text>
</comment>
<reference evidence="2" key="1">
    <citation type="submission" date="2017-07" db="EMBL/GenBank/DDBJ databases">
        <title>Taro Niue Genome Assembly and Annotation.</title>
        <authorList>
            <person name="Atibalentja N."/>
            <person name="Keating K."/>
            <person name="Fields C.J."/>
        </authorList>
    </citation>
    <scope>NUCLEOTIDE SEQUENCE</scope>
    <source>
        <strain evidence="2">Niue_2</strain>
        <tissue evidence="2">Leaf</tissue>
    </source>
</reference>
<accession>A0A843WWG8</accession>
<feature type="compositionally biased region" description="Basic and acidic residues" evidence="1">
    <location>
        <begin position="92"/>
        <end position="109"/>
    </location>
</feature>
<evidence type="ECO:0000313" key="3">
    <source>
        <dbReference type="Proteomes" id="UP000652761"/>
    </source>
</evidence>
<keyword evidence="3" id="KW-1185">Reference proteome</keyword>
<proteinExistence type="predicted"/>
<sequence length="171" mass="18006">MNWAWGAAMDGTGDEGGSAVLTLGGIDSSVLKLPKLLAERATRAEEVEDPVLGRSLHQVVLLPQLCPVAGRQNGACAESRRHHQDFSNLTKSDAREECRHSSCKREGDKATPMNQQARGNQKARCSKAPLYSHAGRRATAGTPSAEAPPAGTAPAEGMETAAGRVRPAARA</sequence>
<feature type="compositionally biased region" description="Low complexity" evidence="1">
    <location>
        <begin position="138"/>
        <end position="159"/>
    </location>
</feature>
<feature type="region of interest" description="Disordered" evidence="1">
    <location>
        <begin position="77"/>
        <end position="171"/>
    </location>
</feature>